<evidence type="ECO:0000313" key="1">
    <source>
        <dbReference type="EMBL" id="CAG7886811.1"/>
    </source>
</evidence>
<accession>A0A8D9LU27</accession>
<sequence length="198" mass="22904">MKSKEIYRVADLGLAICFTHSSVLSDLDHMCLPIDADRFRFNLHEVLKPTMDSGVTSIVSCYNFKVIFNLIAYLRSYRHLKAPFNCNFPTIDVDVVGHMKLLNEQMLIQRPVLHEVAIATTQCVLIHLQTKYVALVLKLSVCTSLSQNSYKLYMTFPGTPTTFLQVWQQWRGILRVSPLQRRNLISREEKLLKRLSWS</sequence>
<gene>
    <name evidence="1" type="ORF">BRAPAZ1V2_A01P08870.2</name>
</gene>
<organism evidence="1 2">
    <name type="scientific">Brassica campestris</name>
    <name type="common">Field mustard</name>
    <dbReference type="NCBI Taxonomy" id="3711"/>
    <lineage>
        <taxon>Eukaryota</taxon>
        <taxon>Viridiplantae</taxon>
        <taxon>Streptophyta</taxon>
        <taxon>Embryophyta</taxon>
        <taxon>Tracheophyta</taxon>
        <taxon>Spermatophyta</taxon>
        <taxon>Magnoliopsida</taxon>
        <taxon>eudicotyledons</taxon>
        <taxon>Gunneridae</taxon>
        <taxon>Pentapetalae</taxon>
        <taxon>rosids</taxon>
        <taxon>malvids</taxon>
        <taxon>Brassicales</taxon>
        <taxon>Brassicaceae</taxon>
        <taxon>Brassiceae</taxon>
        <taxon>Brassica</taxon>
    </lineage>
</organism>
<reference evidence="1 2" key="1">
    <citation type="submission" date="2021-07" db="EMBL/GenBank/DDBJ databases">
        <authorList>
            <consortium name="Genoscope - CEA"/>
            <person name="William W."/>
        </authorList>
    </citation>
    <scope>NUCLEOTIDE SEQUENCE [LARGE SCALE GENOMIC DNA]</scope>
</reference>
<evidence type="ECO:0000313" key="2">
    <source>
        <dbReference type="Proteomes" id="UP000694005"/>
    </source>
</evidence>
<dbReference type="Gramene" id="A01p08870.2_BraZ1">
    <property type="protein sequence ID" value="A01p08870.2_BraZ1.CDS"/>
    <property type="gene ID" value="A01g08870.2_BraZ1"/>
</dbReference>
<dbReference type="EMBL" id="LS974617">
    <property type="protein sequence ID" value="CAG7886811.1"/>
    <property type="molecule type" value="Genomic_DNA"/>
</dbReference>
<name>A0A8D9LU27_BRACM</name>
<proteinExistence type="predicted"/>
<dbReference type="Proteomes" id="UP000694005">
    <property type="component" value="Chromosome A01"/>
</dbReference>
<protein>
    <submittedName>
        <fullName evidence="1">Uncharacterized protein</fullName>
    </submittedName>
</protein>
<dbReference type="AlphaFoldDB" id="A0A8D9LU27"/>